<dbReference type="NCBIfam" id="NF038131">
    <property type="entry name" value="choice_anch_K"/>
    <property type="match status" value="1"/>
</dbReference>
<dbReference type="KEGG" id="hmi:soil367_12585"/>
<gene>
    <name evidence="3" type="ORF">soil367_12585</name>
</gene>
<sequence length="245" mass="27080">MSFIRKLILAAAASVTSSLAFALPVTLNALDANWTGHTGGANVQYLDSDYNGSQDKIIWGDHRGWSGYRFKNSNLPAVVNTGETFVLGEFTHWNNDITSNTAISSAELTLSTELDILGTSLTDGPYNFTFGHDETLNGHHGQKCGWFIFWHCKNVFYEYDVDDIVTLENVVTSQSFQIDNYIFSMEILGFTGYQSQFYTPENKKTSANILARLNVIEIVSVPEPGTLALFGLALVGLGVSRRLRS</sequence>
<dbReference type="Pfam" id="PF07589">
    <property type="entry name" value="PEP-CTERM"/>
    <property type="match status" value="1"/>
</dbReference>
<evidence type="ECO:0000259" key="2">
    <source>
        <dbReference type="Pfam" id="PF07589"/>
    </source>
</evidence>
<dbReference type="RefSeq" id="WP_136549405.1">
    <property type="nucleotide sequence ID" value="NZ_CP031093.1"/>
</dbReference>
<keyword evidence="4" id="KW-1185">Reference proteome</keyword>
<name>A0A4P7XJY7_9ALTE</name>
<dbReference type="NCBIfam" id="TIGR02595">
    <property type="entry name" value="PEP_CTERM"/>
    <property type="match status" value="1"/>
</dbReference>
<dbReference type="AlphaFoldDB" id="A0A4P7XJY7"/>
<keyword evidence="1" id="KW-0732">Signal</keyword>
<dbReference type="NCBIfam" id="NF038125">
    <property type="entry name" value="PEP_CTERM_THxN"/>
    <property type="match status" value="1"/>
</dbReference>
<feature type="signal peptide" evidence="1">
    <location>
        <begin position="1"/>
        <end position="22"/>
    </location>
</feature>
<feature type="chain" id="PRO_5020959344" evidence="1">
    <location>
        <begin position="23"/>
        <end position="245"/>
    </location>
</feature>
<dbReference type="EMBL" id="CP031093">
    <property type="protein sequence ID" value="QCF26702.1"/>
    <property type="molecule type" value="Genomic_DNA"/>
</dbReference>
<dbReference type="OrthoDB" id="6366112at2"/>
<protein>
    <submittedName>
        <fullName evidence="3">PEP-CTERM sorting domain-containing protein</fullName>
    </submittedName>
</protein>
<feature type="domain" description="Ice-binding protein C-terminal" evidence="2">
    <location>
        <begin position="220"/>
        <end position="242"/>
    </location>
</feature>
<dbReference type="InterPro" id="IPR013424">
    <property type="entry name" value="Ice-binding_C"/>
</dbReference>
<evidence type="ECO:0000313" key="3">
    <source>
        <dbReference type="EMBL" id="QCF26702.1"/>
    </source>
</evidence>
<evidence type="ECO:0000313" key="4">
    <source>
        <dbReference type="Proteomes" id="UP000298049"/>
    </source>
</evidence>
<accession>A0A4P7XJY7</accession>
<dbReference type="Proteomes" id="UP000298049">
    <property type="component" value="Chromosome"/>
</dbReference>
<proteinExistence type="predicted"/>
<evidence type="ECO:0000256" key="1">
    <source>
        <dbReference type="SAM" id="SignalP"/>
    </source>
</evidence>
<reference evidence="3 4" key="1">
    <citation type="submission" date="2018-07" db="EMBL/GenBank/DDBJ databases">
        <title>Marsedoiliclastica nanhaica gen. nov. sp. nov., a novel marine hydrocarbonoclastic bacterium isolated from an in-situ enriched hydrocarbon-degrading consortium in deep-sea sediment.</title>
        <authorList>
            <person name="Dong C."/>
            <person name="Ma T."/>
            <person name="Liu R."/>
            <person name="Shao Z."/>
        </authorList>
    </citation>
    <scope>NUCLEOTIDE SEQUENCE [LARGE SCALE GENOMIC DNA]</scope>
    <source>
        <strain evidence="4">soil36-7</strain>
    </source>
</reference>
<dbReference type="InterPro" id="IPR047995">
    <property type="entry name" value="Choice_anch_K"/>
</dbReference>
<organism evidence="3 4">
    <name type="scientific">Hydrocarboniclastica marina</name>
    <dbReference type="NCBI Taxonomy" id="2259620"/>
    <lineage>
        <taxon>Bacteria</taxon>
        <taxon>Pseudomonadati</taxon>
        <taxon>Pseudomonadota</taxon>
        <taxon>Gammaproteobacteria</taxon>
        <taxon>Alteromonadales</taxon>
        <taxon>Alteromonadaceae</taxon>
        <taxon>Hydrocarboniclastica</taxon>
    </lineage>
</organism>